<dbReference type="AlphaFoldDB" id="A0A2U8P775"/>
<evidence type="ECO:0000313" key="1">
    <source>
        <dbReference type="EMBL" id="AWL93290.1"/>
    </source>
</evidence>
<gene>
    <name evidence="1" type="ORF">CIT37_14600</name>
</gene>
<organism evidence="1 2">
    <name type="scientific">Bradyrhizobium ottawaense</name>
    <dbReference type="NCBI Taxonomy" id="931866"/>
    <lineage>
        <taxon>Bacteria</taxon>
        <taxon>Pseudomonadati</taxon>
        <taxon>Pseudomonadota</taxon>
        <taxon>Alphaproteobacteria</taxon>
        <taxon>Hyphomicrobiales</taxon>
        <taxon>Nitrobacteraceae</taxon>
        <taxon>Bradyrhizobium</taxon>
    </lineage>
</organism>
<evidence type="ECO:0000313" key="2">
    <source>
        <dbReference type="Proteomes" id="UP000215703"/>
    </source>
</evidence>
<reference evidence="1 2" key="1">
    <citation type="journal article" date="2014" name="Int. J. Syst. Evol. Microbiol.">
        <title>Bradyrhizobium ottawaense sp. nov., a symbiotic nitrogen fixing bacterium from root nodules of soybeans in Canada.</title>
        <authorList>
            <person name="Yu X."/>
            <person name="Cloutier S."/>
            <person name="Tambong J.T."/>
            <person name="Bromfield E.S."/>
        </authorList>
    </citation>
    <scope>NUCLEOTIDE SEQUENCE [LARGE SCALE GENOMIC DNA]</scope>
    <source>
        <strain evidence="1 2">OO99</strain>
    </source>
</reference>
<sequence>MCLKATTGISSTRVLLDSNRASKPGANQRAAPVTCWRSCGYYVFANRINEILSGPIR</sequence>
<name>A0A2U8P775_9BRAD</name>
<dbReference type="Proteomes" id="UP000215703">
    <property type="component" value="Chromosome"/>
</dbReference>
<accession>A0A2U8P775</accession>
<reference evidence="1 2" key="2">
    <citation type="journal article" date="2017" name="Syst. Appl. Microbiol.">
        <title>Soybeans inoculated with root zone soils of Canadian native legumes harbour diverse and novel Bradyrhizobium spp. that possess agricultural potential.</title>
        <authorList>
            <person name="Bromfield E.S.P."/>
            <person name="Cloutier S."/>
            <person name="Tambong J.T."/>
            <person name="Tran Thi T.V."/>
        </authorList>
    </citation>
    <scope>NUCLEOTIDE SEQUENCE [LARGE SCALE GENOMIC DNA]</scope>
    <source>
        <strain evidence="1 2">OO99</strain>
    </source>
</reference>
<proteinExistence type="predicted"/>
<protein>
    <submittedName>
        <fullName evidence="1">Uncharacterized protein</fullName>
    </submittedName>
</protein>
<dbReference type="EMBL" id="CP029425">
    <property type="protein sequence ID" value="AWL93290.1"/>
    <property type="molecule type" value="Genomic_DNA"/>
</dbReference>
<dbReference type="OrthoDB" id="8242988at2"/>